<reference evidence="2 3" key="1">
    <citation type="submission" date="2023-04" db="EMBL/GenBank/DDBJ databases">
        <title>A novel bacteria isolated from coastal sediment.</title>
        <authorList>
            <person name="Liu X.-J."/>
            <person name="Du Z.-J."/>
        </authorList>
    </citation>
    <scope>NUCLEOTIDE SEQUENCE [LARGE SCALE GENOMIC DNA]</scope>
    <source>
        <strain evidence="2 3">SDUM461003</strain>
    </source>
</reference>
<accession>A0ABU1B050</accession>
<keyword evidence="3" id="KW-1185">Reference proteome</keyword>
<feature type="signal peptide" evidence="1">
    <location>
        <begin position="1"/>
        <end position="19"/>
    </location>
</feature>
<comment type="caution">
    <text evidence="2">The sequence shown here is derived from an EMBL/GenBank/DDBJ whole genome shotgun (WGS) entry which is preliminary data.</text>
</comment>
<organism evidence="2 3">
    <name type="scientific">Thalassobacterium maritimum</name>
    <dbReference type="NCBI Taxonomy" id="3041265"/>
    <lineage>
        <taxon>Bacteria</taxon>
        <taxon>Pseudomonadati</taxon>
        <taxon>Verrucomicrobiota</taxon>
        <taxon>Opitutia</taxon>
        <taxon>Puniceicoccales</taxon>
        <taxon>Coraliomargaritaceae</taxon>
        <taxon>Thalassobacterium</taxon>
    </lineage>
</organism>
<dbReference type="InterPro" id="IPR025059">
    <property type="entry name" value="DUF3997"/>
</dbReference>
<name>A0ABU1B050_9BACT</name>
<feature type="chain" id="PRO_5045134695" evidence="1">
    <location>
        <begin position="20"/>
        <end position="139"/>
    </location>
</feature>
<evidence type="ECO:0000313" key="2">
    <source>
        <dbReference type="EMBL" id="MDQ8209757.1"/>
    </source>
</evidence>
<sequence>MKRALLIPFALLLSGFAGSSDYHLELCGGYILSRSSAHQVIVVPYGGWSKETPIIEEKVVEIAWDSRYILAKRDHLTPDQEQKTYMIPSGNYSYWILDTQTPSVAGPLTQKELKENTEKLGISELIESLKDPRTYKKKH</sequence>
<dbReference type="Pfam" id="PF13162">
    <property type="entry name" value="DUF3997"/>
    <property type="match status" value="1"/>
</dbReference>
<evidence type="ECO:0000313" key="3">
    <source>
        <dbReference type="Proteomes" id="UP001225316"/>
    </source>
</evidence>
<proteinExistence type="predicted"/>
<dbReference type="Proteomes" id="UP001225316">
    <property type="component" value="Unassembled WGS sequence"/>
</dbReference>
<protein>
    <submittedName>
        <fullName evidence="2">DUF3997 domain-containing protein</fullName>
    </submittedName>
</protein>
<evidence type="ECO:0000256" key="1">
    <source>
        <dbReference type="SAM" id="SignalP"/>
    </source>
</evidence>
<gene>
    <name evidence="2" type="ORF">QEH52_19720</name>
</gene>
<dbReference type="EMBL" id="JARXHW010000147">
    <property type="protein sequence ID" value="MDQ8209757.1"/>
    <property type="molecule type" value="Genomic_DNA"/>
</dbReference>
<dbReference type="RefSeq" id="WP_308952675.1">
    <property type="nucleotide sequence ID" value="NZ_JARXHW010000147.1"/>
</dbReference>
<keyword evidence="1" id="KW-0732">Signal</keyword>